<reference evidence="1" key="1">
    <citation type="submission" date="2021-05" db="UniProtKB">
        <authorList>
            <consortium name="EnsemblPlants"/>
        </authorList>
    </citation>
    <scope>IDENTIFICATION</scope>
    <source>
        <strain evidence="1">subsp. malaccensis</strain>
    </source>
</reference>
<dbReference type="Gramene" id="Ma07_t10890.1">
    <property type="protein sequence ID" value="Ma07_p10890.1"/>
    <property type="gene ID" value="Ma07_g10890"/>
</dbReference>
<evidence type="ECO:0000313" key="2">
    <source>
        <dbReference type="Proteomes" id="UP000012960"/>
    </source>
</evidence>
<organism evidence="1 2">
    <name type="scientific">Musa acuminata subsp. malaccensis</name>
    <name type="common">Wild banana</name>
    <name type="synonym">Musa malaccensis</name>
    <dbReference type="NCBI Taxonomy" id="214687"/>
    <lineage>
        <taxon>Eukaryota</taxon>
        <taxon>Viridiplantae</taxon>
        <taxon>Streptophyta</taxon>
        <taxon>Embryophyta</taxon>
        <taxon>Tracheophyta</taxon>
        <taxon>Spermatophyta</taxon>
        <taxon>Magnoliopsida</taxon>
        <taxon>Liliopsida</taxon>
        <taxon>Zingiberales</taxon>
        <taxon>Musaceae</taxon>
        <taxon>Musa</taxon>
    </lineage>
</organism>
<dbReference type="InParanoid" id="A0A804JUI3"/>
<evidence type="ECO:0000313" key="1">
    <source>
        <dbReference type="EnsemblPlants" id="Ma07_p10890.1"/>
    </source>
</evidence>
<sequence>MKSDKLRRPSSGFGKLVLVKKVERGL</sequence>
<dbReference type="EnsemblPlants" id="Ma07_t10890.1">
    <property type="protein sequence ID" value="Ma07_p10890.1"/>
    <property type="gene ID" value="Ma07_g10890"/>
</dbReference>
<accession>A0A804JUI3</accession>
<dbReference type="AlphaFoldDB" id="A0A804JUI3"/>
<dbReference type="Proteomes" id="UP000012960">
    <property type="component" value="Unplaced"/>
</dbReference>
<name>A0A804JUI3_MUSAM</name>
<protein>
    <submittedName>
        <fullName evidence="1">Uncharacterized protein</fullName>
    </submittedName>
</protein>
<proteinExistence type="predicted"/>
<keyword evidence="2" id="KW-1185">Reference proteome</keyword>